<dbReference type="EMBL" id="CP024790">
    <property type="protein sequence ID" value="AUB43486.1"/>
    <property type="molecule type" value="Genomic_DNA"/>
</dbReference>
<organism evidence="1 2">
    <name type="scientific">Nostoc flagelliforme CCNUN1</name>
    <dbReference type="NCBI Taxonomy" id="2038116"/>
    <lineage>
        <taxon>Bacteria</taxon>
        <taxon>Bacillati</taxon>
        <taxon>Cyanobacteriota</taxon>
        <taxon>Cyanophyceae</taxon>
        <taxon>Nostocales</taxon>
        <taxon>Nostocaceae</taxon>
        <taxon>Nostoc</taxon>
    </lineage>
</organism>
<dbReference type="AlphaFoldDB" id="A0A2K8T705"/>
<dbReference type="Proteomes" id="UP000232003">
    <property type="component" value="Plasmid pNFSY05"/>
</dbReference>
<evidence type="ECO:0000313" key="2">
    <source>
        <dbReference type="Proteomes" id="UP000232003"/>
    </source>
</evidence>
<accession>A0A2K8T705</accession>
<evidence type="ECO:0000313" key="1">
    <source>
        <dbReference type="EMBL" id="AUB43486.1"/>
    </source>
</evidence>
<keyword evidence="1" id="KW-0614">Plasmid</keyword>
<geneLocation type="plasmid" evidence="2">
    <name>pnfsy05</name>
</geneLocation>
<name>A0A2K8T705_9NOSO</name>
<proteinExistence type="predicted"/>
<dbReference type="KEGG" id="nfl:COO91_09667"/>
<gene>
    <name evidence="1" type="ORF">COO91_09667</name>
</gene>
<protein>
    <submittedName>
        <fullName evidence="1">Uncharacterized protein</fullName>
    </submittedName>
</protein>
<keyword evidence="2" id="KW-1185">Reference proteome</keyword>
<sequence length="64" mass="7593">MLSITERKSDRPHRIRSQSVSHQFRFRNLAARLKQLSIRNSQFAIKYKKFLNCLIVNPLSQSPH</sequence>
<reference evidence="1 2" key="1">
    <citation type="submission" date="2017-11" db="EMBL/GenBank/DDBJ databases">
        <title>Complete genome of a free-living desiccation-tolerant cyanobacterium and its photosynthetic adaptation to extreme terrestrial habitat.</title>
        <authorList>
            <person name="Shang J."/>
        </authorList>
    </citation>
    <scope>NUCLEOTIDE SEQUENCE [LARGE SCALE GENOMIC DNA]</scope>
    <source>
        <strain evidence="1 2">CCNUN1</strain>
        <plasmid evidence="2">pnfsy05</plasmid>
    </source>
</reference>